<comment type="subcellular location">
    <subcellularLocation>
        <location evidence="1">Mitochondrion</location>
    </subcellularLocation>
</comment>
<dbReference type="Gene3D" id="3.30.2180.10">
    <property type="entry name" value="ATP12-like"/>
    <property type="match status" value="1"/>
</dbReference>
<dbReference type="InterPro" id="IPR023335">
    <property type="entry name" value="ATP12_ortho_dom_sf"/>
</dbReference>
<proteinExistence type="inferred from homology"/>
<keyword evidence="5" id="KW-0143">Chaperone</keyword>
<name>A0ABR0T336_9HYPO</name>
<comment type="caution">
    <text evidence="6">The sequence shown here is derived from an EMBL/GenBank/DDBJ whole genome shotgun (WGS) entry which is preliminary data.</text>
</comment>
<dbReference type="PANTHER" id="PTHR21013:SF10">
    <property type="entry name" value="ATP SYNTHASE MITOCHONDRIAL F1 COMPLEX ASSEMBLY FACTOR 2"/>
    <property type="match status" value="1"/>
</dbReference>
<gene>
    <name evidence="6" type="ORF">PT974_01237</name>
</gene>
<dbReference type="Gene3D" id="1.10.3580.10">
    <property type="entry name" value="ATP12 ATPase"/>
    <property type="match status" value="1"/>
</dbReference>
<comment type="similarity">
    <text evidence="2">Belongs to the ATP12 family.</text>
</comment>
<reference evidence="6 7" key="1">
    <citation type="submission" date="2024-01" db="EMBL/GenBank/DDBJ databases">
        <title>Complete genome of Cladobotryum mycophilum ATHUM6906.</title>
        <authorList>
            <person name="Christinaki A.C."/>
            <person name="Myridakis A.I."/>
            <person name="Kouvelis V.N."/>
        </authorList>
    </citation>
    <scope>NUCLEOTIDE SEQUENCE [LARGE SCALE GENOMIC DNA]</scope>
    <source>
        <strain evidence="6 7">ATHUM6906</strain>
    </source>
</reference>
<dbReference type="Pfam" id="PF07542">
    <property type="entry name" value="ATP12"/>
    <property type="match status" value="1"/>
</dbReference>
<evidence type="ECO:0000256" key="5">
    <source>
        <dbReference type="ARBA" id="ARBA00023186"/>
    </source>
</evidence>
<evidence type="ECO:0000313" key="7">
    <source>
        <dbReference type="Proteomes" id="UP001338125"/>
    </source>
</evidence>
<evidence type="ECO:0000256" key="4">
    <source>
        <dbReference type="ARBA" id="ARBA00023128"/>
    </source>
</evidence>
<dbReference type="Proteomes" id="UP001338125">
    <property type="component" value="Unassembled WGS sequence"/>
</dbReference>
<dbReference type="SUPFAM" id="SSF160909">
    <property type="entry name" value="ATP12-like"/>
    <property type="match status" value="1"/>
</dbReference>
<dbReference type="EMBL" id="JAVFKD010000001">
    <property type="protein sequence ID" value="KAK5998853.1"/>
    <property type="molecule type" value="Genomic_DNA"/>
</dbReference>
<sequence>MKPPTRIPLRLALRTANAQAHIRPLHYTAAKAANVAPIVGTGPPPEAPTPAVRNAYERLERRKKQAEMLKTAKQIRNAQDVKSGGMSTRFWKDVHVTEVDGALQVHLDERPLRHPQTKAIIRLPLSKPHLASALALEWDILTSSQQATKQHLIPLTGLICRAMDIAVDDASTTPESEKIRTAMATTLLRYLDTDSLLCWAPPAGPYDRKNDAGESLRDVQKKTAEETVSFLTTHVWPGITIEPVLDGHSIVPRKQSEGVREVVQGWIMGLDVWEIAGLERAVLAGKSLVTAARIVAGWSEGSVGTSHLVPAGKFGILEASKATSLEVDWQAEQWGEVEDTHDVNQEDLKRQLGSVVLLVSGTGKQT</sequence>
<evidence type="ECO:0000256" key="2">
    <source>
        <dbReference type="ARBA" id="ARBA00008231"/>
    </source>
</evidence>
<dbReference type="PANTHER" id="PTHR21013">
    <property type="entry name" value="ATP SYNTHASE MITOCHONDRIAL F1 COMPLEX ASSEMBLY FACTOR 2/ATP12 PROTEIN, MITOCHONDRIAL PRECURSOR"/>
    <property type="match status" value="1"/>
</dbReference>
<evidence type="ECO:0000256" key="1">
    <source>
        <dbReference type="ARBA" id="ARBA00004173"/>
    </source>
</evidence>
<keyword evidence="3" id="KW-0809">Transit peptide</keyword>
<evidence type="ECO:0000313" key="6">
    <source>
        <dbReference type="EMBL" id="KAK5998853.1"/>
    </source>
</evidence>
<evidence type="ECO:0000256" key="3">
    <source>
        <dbReference type="ARBA" id="ARBA00022946"/>
    </source>
</evidence>
<organism evidence="6 7">
    <name type="scientific">Cladobotryum mycophilum</name>
    <dbReference type="NCBI Taxonomy" id="491253"/>
    <lineage>
        <taxon>Eukaryota</taxon>
        <taxon>Fungi</taxon>
        <taxon>Dikarya</taxon>
        <taxon>Ascomycota</taxon>
        <taxon>Pezizomycotina</taxon>
        <taxon>Sordariomycetes</taxon>
        <taxon>Hypocreomycetidae</taxon>
        <taxon>Hypocreales</taxon>
        <taxon>Hypocreaceae</taxon>
        <taxon>Cladobotryum</taxon>
    </lineage>
</organism>
<dbReference type="InterPro" id="IPR011419">
    <property type="entry name" value="ATP12_ATP_synth-F1-assembly"/>
</dbReference>
<dbReference type="InterPro" id="IPR042272">
    <property type="entry name" value="ATP12_ATP_synth-F1-assembly_N"/>
</dbReference>
<protein>
    <submittedName>
        <fullName evidence="6">Protein atp12</fullName>
    </submittedName>
</protein>
<keyword evidence="7" id="KW-1185">Reference proteome</keyword>
<accession>A0ABR0T336</accession>
<keyword evidence="4" id="KW-0496">Mitochondrion</keyword>